<reference evidence="6" key="1">
    <citation type="submission" date="2025-08" db="UniProtKB">
        <authorList>
            <consortium name="RefSeq"/>
        </authorList>
    </citation>
    <scope>IDENTIFICATION</scope>
    <source>
        <tissue evidence="6">Entire body</tissue>
    </source>
</reference>
<dbReference type="InterPro" id="IPR051075">
    <property type="entry name" value="SCF_subunit_WD-repeat"/>
</dbReference>
<dbReference type="STRING" id="224129.A0A1W4XJC6"/>
<dbReference type="SUPFAM" id="SSF81383">
    <property type="entry name" value="F-box domain"/>
    <property type="match status" value="1"/>
</dbReference>
<evidence type="ECO:0000313" key="6">
    <source>
        <dbReference type="RefSeq" id="XP_018332558.1"/>
    </source>
</evidence>
<dbReference type="GeneID" id="108742049"/>
<dbReference type="RefSeq" id="XP_018332558.1">
    <property type="nucleotide sequence ID" value="XM_018477056.1"/>
</dbReference>
<dbReference type="PANTHER" id="PTHR19872">
    <property type="entry name" value="UBIQUITIN LIGASE SPECIFICITY FACTOR/HREP PROTEIN"/>
    <property type="match status" value="1"/>
</dbReference>
<keyword evidence="1" id="KW-0853">WD repeat</keyword>
<dbReference type="InterPro" id="IPR036047">
    <property type="entry name" value="F-box-like_dom_sf"/>
</dbReference>
<dbReference type="Proteomes" id="UP000192223">
    <property type="component" value="Unplaced"/>
</dbReference>
<dbReference type="InParanoid" id="A0A1W4XJC6"/>
<feature type="compositionally biased region" description="Basic residues" evidence="3">
    <location>
        <begin position="266"/>
        <end position="282"/>
    </location>
</feature>
<dbReference type="InterPro" id="IPR001810">
    <property type="entry name" value="F-box_dom"/>
</dbReference>
<dbReference type="Gene3D" id="1.20.1280.50">
    <property type="match status" value="1"/>
</dbReference>
<dbReference type="AlphaFoldDB" id="A0A1W4XJC6"/>
<evidence type="ECO:0000256" key="1">
    <source>
        <dbReference type="ARBA" id="ARBA00022574"/>
    </source>
</evidence>
<keyword evidence="2" id="KW-0677">Repeat</keyword>
<accession>A0A1W4XJC6</accession>
<name>A0A1W4XJC6_AGRPL</name>
<dbReference type="PANTHER" id="PTHR19872:SF7">
    <property type="entry name" value="F-BOX AND WD REPEAT DOMAIN CONTAINING PROTEIN 10B-RELATED"/>
    <property type="match status" value="1"/>
</dbReference>
<dbReference type="KEGG" id="apln:108742049"/>
<sequence length="501" mass="58127">MISTVEFVTESKCPESSVQNSQSFCKRDTLLPKHVELTNQFITIQTWFLRCAWHEKYNFILKLLNFVELSTSLQLLINILLDAQDKAAVYGECCITTDFVYDKVIADHNRSLEEKTLNEEIQSALHWFDELTSSKQISVLLTLVRMSGGTMARRLYQVVVNLHKDKQCKRYEKNSQLNIIKDLSDPHKLSIVVNSSEVQQNRKILKTDRRKVFYSDKVESEGQENDIHDPEDPLYVEVEKRRKVWKEIIGRYKTQLDKKKGAGQKAIKKKKGKKQQKQSQNKKPKDELDTIQMLPVWVVKKIFGYLDTKTLRKIRTVNKYWDYVIGELLKEKASRKTLNKAISKMQDEEKSVEIYPNLFESRRGLSLFDTIKLKASIRGSTRKKLIIPTKFSIFETSVVTTTEKVTTQFSHSPFENLRGFPRNIAASSKMFKQLVCKYNIEKSNCVDDMNSTKELTILQNQPSEDVIKFSSSDDVSPLLNDSETVQIFQSPDSLDRTMEEE</sequence>
<evidence type="ECO:0000256" key="3">
    <source>
        <dbReference type="SAM" id="MobiDB-lite"/>
    </source>
</evidence>
<protein>
    <submittedName>
        <fullName evidence="6">Uncharacterized protein LOC108742049 isoform X1</fullName>
    </submittedName>
</protein>
<proteinExistence type="predicted"/>
<gene>
    <name evidence="6" type="primary">LOC108742049</name>
</gene>
<evidence type="ECO:0000256" key="2">
    <source>
        <dbReference type="ARBA" id="ARBA00022737"/>
    </source>
</evidence>
<dbReference type="PROSITE" id="PS50181">
    <property type="entry name" value="FBOX"/>
    <property type="match status" value="1"/>
</dbReference>
<dbReference type="OrthoDB" id="6751058at2759"/>
<organism evidence="5 6">
    <name type="scientific">Agrilus planipennis</name>
    <name type="common">Emerald ash borer</name>
    <name type="synonym">Agrilus marcopoli</name>
    <dbReference type="NCBI Taxonomy" id="224129"/>
    <lineage>
        <taxon>Eukaryota</taxon>
        <taxon>Metazoa</taxon>
        <taxon>Ecdysozoa</taxon>
        <taxon>Arthropoda</taxon>
        <taxon>Hexapoda</taxon>
        <taxon>Insecta</taxon>
        <taxon>Pterygota</taxon>
        <taxon>Neoptera</taxon>
        <taxon>Endopterygota</taxon>
        <taxon>Coleoptera</taxon>
        <taxon>Polyphaga</taxon>
        <taxon>Elateriformia</taxon>
        <taxon>Buprestoidea</taxon>
        <taxon>Buprestidae</taxon>
        <taxon>Agrilinae</taxon>
        <taxon>Agrilus</taxon>
    </lineage>
</organism>
<evidence type="ECO:0000259" key="4">
    <source>
        <dbReference type="PROSITE" id="PS50181"/>
    </source>
</evidence>
<feature type="region of interest" description="Disordered" evidence="3">
    <location>
        <begin position="256"/>
        <end position="286"/>
    </location>
</feature>
<evidence type="ECO:0000313" key="5">
    <source>
        <dbReference type="Proteomes" id="UP000192223"/>
    </source>
</evidence>
<feature type="domain" description="F-box" evidence="4">
    <location>
        <begin position="288"/>
        <end position="337"/>
    </location>
</feature>
<keyword evidence="5" id="KW-1185">Reference proteome</keyword>